<keyword evidence="2" id="KW-0548">Nucleotidyltransferase</keyword>
<dbReference type="PANTHER" id="PTHR47074">
    <property type="entry name" value="BNAC02G40300D PROTEIN"/>
    <property type="match status" value="1"/>
</dbReference>
<dbReference type="CDD" id="cd06222">
    <property type="entry name" value="RNase_H_like"/>
    <property type="match status" value="1"/>
</dbReference>
<dbReference type="AlphaFoldDB" id="A0A834XBN2"/>
<dbReference type="OrthoDB" id="1162524at2759"/>
<protein>
    <submittedName>
        <fullName evidence="2">Reverse transcriptase</fullName>
    </submittedName>
</protein>
<evidence type="ECO:0000313" key="3">
    <source>
        <dbReference type="Proteomes" id="UP000634136"/>
    </source>
</evidence>
<reference evidence="2" key="1">
    <citation type="submission" date="2020-09" db="EMBL/GenBank/DDBJ databases">
        <title>Genome-Enabled Discovery of Anthraquinone Biosynthesis in Senna tora.</title>
        <authorList>
            <person name="Kang S.-H."/>
            <person name="Pandey R.P."/>
            <person name="Lee C.-M."/>
            <person name="Sim J.-S."/>
            <person name="Jeong J.-T."/>
            <person name="Choi B.-S."/>
            <person name="Jung M."/>
            <person name="Ginzburg D."/>
            <person name="Zhao K."/>
            <person name="Won S.Y."/>
            <person name="Oh T.-J."/>
            <person name="Yu Y."/>
            <person name="Kim N.-H."/>
            <person name="Lee O.R."/>
            <person name="Lee T.-H."/>
            <person name="Bashyal P."/>
            <person name="Kim T.-S."/>
            <person name="Lee W.-H."/>
            <person name="Kawkins C."/>
            <person name="Kim C.-K."/>
            <person name="Kim J.S."/>
            <person name="Ahn B.O."/>
            <person name="Rhee S.Y."/>
            <person name="Sohng J.K."/>
        </authorList>
    </citation>
    <scope>NUCLEOTIDE SEQUENCE</scope>
    <source>
        <tissue evidence="2">Leaf</tissue>
    </source>
</reference>
<dbReference type="GO" id="GO:0003676">
    <property type="term" value="F:nucleic acid binding"/>
    <property type="evidence" value="ECO:0007669"/>
    <property type="project" value="InterPro"/>
</dbReference>
<dbReference type="PANTHER" id="PTHR47074:SF48">
    <property type="entry name" value="POLYNUCLEOTIDYL TRANSFERASE, RIBONUCLEASE H-LIKE SUPERFAMILY PROTEIN"/>
    <property type="match status" value="1"/>
</dbReference>
<dbReference type="InterPro" id="IPR012337">
    <property type="entry name" value="RNaseH-like_sf"/>
</dbReference>
<dbReference type="InterPro" id="IPR002156">
    <property type="entry name" value="RNaseH_domain"/>
</dbReference>
<keyword evidence="3" id="KW-1185">Reference proteome</keyword>
<dbReference type="InterPro" id="IPR052929">
    <property type="entry name" value="RNase_H-like_EbsB-rel"/>
</dbReference>
<dbReference type="EMBL" id="JAAIUW010000002">
    <property type="protein sequence ID" value="KAF7841383.1"/>
    <property type="molecule type" value="Genomic_DNA"/>
</dbReference>
<dbReference type="Gene3D" id="3.30.420.10">
    <property type="entry name" value="Ribonuclease H-like superfamily/Ribonuclease H"/>
    <property type="match status" value="1"/>
</dbReference>
<organism evidence="2 3">
    <name type="scientific">Senna tora</name>
    <dbReference type="NCBI Taxonomy" id="362788"/>
    <lineage>
        <taxon>Eukaryota</taxon>
        <taxon>Viridiplantae</taxon>
        <taxon>Streptophyta</taxon>
        <taxon>Embryophyta</taxon>
        <taxon>Tracheophyta</taxon>
        <taxon>Spermatophyta</taxon>
        <taxon>Magnoliopsida</taxon>
        <taxon>eudicotyledons</taxon>
        <taxon>Gunneridae</taxon>
        <taxon>Pentapetalae</taxon>
        <taxon>rosids</taxon>
        <taxon>fabids</taxon>
        <taxon>Fabales</taxon>
        <taxon>Fabaceae</taxon>
        <taxon>Caesalpinioideae</taxon>
        <taxon>Cassia clade</taxon>
        <taxon>Senna</taxon>
    </lineage>
</organism>
<comment type="caution">
    <text evidence="2">The sequence shown here is derived from an EMBL/GenBank/DDBJ whole genome shotgun (WGS) entry which is preliminary data.</text>
</comment>
<proteinExistence type="predicted"/>
<gene>
    <name evidence="2" type="ORF">G2W53_003681</name>
</gene>
<dbReference type="Proteomes" id="UP000634136">
    <property type="component" value="Unassembled WGS sequence"/>
</dbReference>
<keyword evidence="2" id="KW-0695">RNA-directed DNA polymerase</keyword>
<sequence length="306" mass="34637">MLQLLDFGGKVWRVVARFTARLGVRSLRLKEMRLGFKEFEPFNNALLGKQAGRIMMHPNDLWARVLKVRPFLSEKEIDAIMCLPVPDFEVHDERVWIPVMKGVYNVKSGYFLAKRALEVNVVSRDVSKASSSFVIPEGLWGAVWKLKVAEKVKHFIWRLCSNFLPTLIPLANNCLKINCDASFDKTTDLVGIGIIIIDWFGKLVDGRSVRMKACSINVAESLALKEALTTVMELDLKDFSINVIARICLLNWPSIMRPRRDANKVADWLAKNALRRMRSMNWDSVPPSSLAFLLDSDVSSSRTGIG</sequence>
<dbReference type="InterPro" id="IPR044730">
    <property type="entry name" value="RNase_H-like_dom_plant"/>
</dbReference>
<dbReference type="SUPFAM" id="SSF53098">
    <property type="entry name" value="Ribonuclease H-like"/>
    <property type="match status" value="1"/>
</dbReference>
<feature type="domain" description="RNase H type-1" evidence="1">
    <location>
        <begin position="178"/>
        <end position="238"/>
    </location>
</feature>
<name>A0A834XBN2_9FABA</name>
<dbReference type="GO" id="GO:0004523">
    <property type="term" value="F:RNA-DNA hybrid ribonuclease activity"/>
    <property type="evidence" value="ECO:0007669"/>
    <property type="project" value="InterPro"/>
</dbReference>
<dbReference type="InterPro" id="IPR036397">
    <property type="entry name" value="RNaseH_sf"/>
</dbReference>
<evidence type="ECO:0000313" key="2">
    <source>
        <dbReference type="EMBL" id="KAF7841383.1"/>
    </source>
</evidence>
<accession>A0A834XBN2</accession>
<evidence type="ECO:0000259" key="1">
    <source>
        <dbReference type="Pfam" id="PF13456"/>
    </source>
</evidence>
<dbReference type="GO" id="GO:0003964">
    <property type="term" value="F:RNA-directed DNA polymerase activity"/>
    <property type="evidence" value="ECO:0007669"/>
    <property type="project" value="UniProtKB-KW"/>
</dbReference>
<keyword evidence="2" id="KW-0808">Transferase</keyword>
<dbReference type="Pfam" id="PF13456">
    <property type="entry name" value="RVT_3"/>
    <property type="match status" value="1"/>
</dbReference>